<dbReference type="SMART" id="SM00028">
    <property type="entry name" value="TPR"/>
    <property type="match status" value="3"/>
</dbReference>
<dbReference type="Gene3D" id="3.40.50.300">
    <property type="entry name" value="P-loop containing nucleotide triphosphate hydrolases"/>
    <property type="match status" value="1"/>
</dbReference>
<keyword evidence="1" id="KW-0805">Transcription regulation</keyword>
<dbReference type="Proteomes" id="UP000612362">
    <property type="component" value="Unassembled WGS sequence"/>
</dbReference>
<reference evidence="5" key="1">
    <citation type="submission" date="2020-10" db="EMBL/GenBank/DDBJ databases">
        <title>Taxonomic study of unclassified bacteria belonging to the class Ktedonobacteria.</title>
        <authorList>
            <person name="Yabe S."/>
            <person name="Wang C.M."/>
            <person name="Zheng Y."/>
            <person name="Sakai Y."/>
            <person name="Cavaletti L."/>
            <person name="Monciardini P."/>
            <person name="Donadio S."/>
        </authorList>
    </citation>
    <scope>NUCLEOTIDE SEQUENCE</scope>
    <source>
        <strain evidence="5">SOSP1-1</strain>
    </source>
</reference>
<dbReference type="InterPro" id="IPR041617">
    <property type="entry name" value="TPR_MalT"/>
</dbReference>
<dbReference type="Gene3D" id="1.25.40.10">
    <property type="entry name" value="Tetratricopeptide repeat domain"/>
    <property type="match status" value="1"/>
</dbReference>
<dbReference type="InterPro" id="IPR059106">
    <property type="entry name" value="WHD_MalT"/>
</dbReference>
<dbReference type="Pfam" id="PF00196">
    <property type="entry name" value="GerE"/>
    <property type="match status" value="1"/>
</dbReference>
<dbReference type="RefSeq" id="WP_220191858.1">
    <property type="nucleotide sequence ID" value="NZ_BNJF01000001.1"/>
</dbReference>
<proteinExistence type="predicted"/>
<dbReference type="SMART" id="SM00421">
    <property type="entry name" value="HTH_LUXR"/>
    <property type="match status" value="1"/>
</dbReference>
<keyword evidence="2" id="KW-0238">DNA-binding</keyword>
<dbReference type="InterPro" id="IPR016032">
    <property type="entry name" value="Sig_transdc_resp-reg_C-effctor"/>
</dbReference>
<dbReference type="GO" id="GO:0003677">
    <property type="term" value="F:DNA binding"/>
    <property type="evidence" value="ECO:0007669"/>
    <property type="project" value="UniProtKB-KW"/>
</dbReference>
<dbReference type="CDD" id="cd06170">
    <property type="entry name" value="LuxR_C_like"/>
    <property type="match status" value="1"/>
</dbReference>
<evidence type="ECO:0000256" key="2">
    <source>
        <dbReference type="ARBA" id="ARBA00023125"/>
    </source>
</evidence>
<protein>
    <submittedName>
        <fullName evidence="5">LuxR family transcriptional regulator</fullName>
    </submittedName>
</protein>
<keyword evidence="3" id="KW-0804">Transcription</keyword>
<dbReference type="Pfam" id="PF25873">
    <property type="entry name" value="WHD_MalT"/>
    <property type="match status" value="1"/>
</dbReference>
<feature type="domain" description="HTH luxR-type" evidence="4">
    <location>
        <begin position="985"/>
        <end position="1050"/>
    </location>
</feature>
<dbReference type="PROSITE" id="PS50043">
    <property type="entry name" value="HTH_LUXR_2"/>
    <property type="match status" value="1"/>
</dbReference>
<sequence length="1053" mass="120466">MPRYAHTQLRWSDEAQTYVLFIDDQESNQTLTSDWLEQNSSFSFHSRWGERYTVRKQKVQRGSSYWYAYQRQHGHVVKRYLGKATDITFSRLEEVTRLLESGDEAEEDTLLSAHPREQLQSAPDISGAEARQSSAHTEISQILLTKLSPPRLPGFLLDRSHLFTLLDEGRAGSLTLLSAPAGFGKTTLVRQWMAAHRSHLDFPPVAWVSLETADNDPLRFWRYLVTACQMFQVDLQATYAALQVLTPQPPFVSTSLEIMLTALLNALAQCPSQGILVLEDYHHITAREIQDSFSFFLAHLPSTLHLILISRSDPPFSLARLRAQSLIYEIRAVDLRFSQEETAILLHHTLPFELSSSTIQHLHAQLQGWGAGLHLLKHILQRSTSLEEERQATALISRSHTPLQEYFVTEVLALQPEPVQQFVLQTSLLTYLTASLCDAVTEQQNSQEILAQLERINLFLEPLDAATPDLLQASPQWYRYHTLFAEAMRNEAHRQFKEDYLRRLSLRASQWYETHGFLQEAIEVALSAQEYNRAAILIARSIEERTFPGEIHEPYTLRRWLEQLPEATLEQNPVLCLSYAITLLFQSTSWQPDPLTLPLIERLLNTAEHGFREESQLSKLGELFALRSLLALRKGDMQAAARDAEQALSWLVQTQQALWRGLSLCIIGEKWNQMGRFKQARNALLEASTLCETVHNHFFKHVALVMLAQVCFELGDIQTASTLFRQALAQTWAYEQFQMLTHWRCVALIGLATLYYECNELENAYQHIQDAIVISQSHHLLHHETRATLLLNRVQQAQNQHLNAQQTLSALLEKIPVSLSQHARAIQAAQAQLALSTGDQITIQRWATDHLSHHDLSQEREEELLVIRWLRTQGKQKEASLQLENLLAIAQEKEFTRYILELQVERILIEASRKHKSEAQQLLLQVLMQAFDRNAMRLFLNAGEQMAVLLRSILPQVHDQPLQAFIRTLLHAFPTQQQDGPQAQTAFLVDPLSPQEMRVLRLLVQHHSNTYIANELTVSVNTVRTQVQSIFSKLGVHTRSAASEMARDLHLIS</sequence>
<dbReference type="PANTHER" id="PTHR44688">
    <property type="entry name" value="DNA-BINDING TRANSCRIPTIONAL ACTIVATOR DEVR_DOSR"/>
    <property type="match status" value="1"/>
</dbReference>
<dbReference type="PANTHER" id="PTHR44688:SF16">
    <property type="entry name" value="DNA-BINDING TRANSCRIPTIONAL ACTIVATOR DEVR_DOSR"/>
    <property type="match status" value="1"/>
</dbReference>
<evidence type="ECO:0000313" key="5">
    <source>
        <dbReference type="EMBL" id="GHO42307.1"/>
    </source>
</evidence>
<dbReference type="GO" id="GO:0006355">
    <property type="term" value="P:regulation of DNA-templated transcription"/>
    <property type="evidence" value="ECO:0007669"/>
    <property type="project" value="InterPro"/>
</dbReference>
<keyword evidence="6" id="KW-1185">Reference proteome</keyword>
<dbReference type="Gene3D" id="1.10.10.10">
    <property type="entry name" value="Winged helix-like DNA-binding domain superfamily/Winged helix DNA-binding domain"/>
    <property type="match status" value="1"/>
</dbReference>
<gene>
    <name evidence="5" type="ORF">KSX_04700</name>
</gene>
<accession>A0A8J3HX66</accession>
<dbReference type="InterPro" id="IPR019734">
    <property type="entry name" value="TPR_rpt"/>
</dbReference>
<dbReference type="InterPro" id="IPR036388">
    <property type="entry name" value="WH-like_DNA-bd_sf"/>
</dbReference>
<organism evidence="5 6">
    <name type="scientific">Ktedonospora formicarum</name>
    <dbReference type="NCBI Taxonomy" id="2778364"/>
    <lineage>
        <taxon>Bacteria</taxon>
        <taxon>Bacillati</taxon>
        <taxon>Chloroflexota</taxon>
        <taxon>Ktedonobacteria</taxon>
        <taxon>Ktedonobacterales</taxon>
        <taxon>Ktedonobacteraceae</taxon>
        <taxon>Ktedonospora</taxon>
    </lineage>
</organism>
<dbReference type="SUPFAM" id="SSF52540">
    <property type="entry name" value="P-loop containing nucleoside triphosphate hydrolases"/>
    <property type="match status" value="1"/>
</dbReference>
<evidence type="ECO:0000259" key="4">
    <source>
        <dbReference type="PROSITE" id="PS50043"/>
    </source>
</evidence>
<dbReference type="AlphaFoldDB" id="A0A8J3HX66"/>
<dbReference type="SUPFAM" id="SSF48452">
    <property type="entry name" value="TPR-like"/>
    <property type="match status" value="1"/>
</dbReference>
<dbReference type="InterPro" id="IPR011990">
    <property type="entry name" value="TPR-like_helical_dom_sf"/>
</dbReference>
<evidence type="ECO:0000256" key="3">
    <source>
        <dbReference type="ARBA" id="ARBA00023163"/>
    </source>
</evidence>
<evidence type="ECO:0000313" key="6">
    <source>
        <dbReference type="Proteomes" id="UP000612362"/>
    </source>
</evidence>
<dbReference type="EMBL" id="BNJF01000001">
    <property type="protein sequence ID" value="GHO42307.1"/>
    <property type="molecule type" value="Genomic_DNA"/>
</dbReference>
<dbReference type="SUPFAM" id="SSF46894">
    <property type="entry name" value="C-terminal effector domain of the bipartite response regulators"/>
    <property type="match status" value="1"/>
</dbReference>
<dbReference type="Pfam" id="PF17874">
    <property type="entry name" value="TPR_MalT"/>
    <property type="match status" value="1"/>
</dbReference>
<evidence type="ECO:0000256" key="1">
    <source>
        <dbReference type="ARBA" id="ARBA00023015"/>
    </source>
</evidence>
<comment type="caution">
    <text evidence="5">The sequence shown here is derived from an EMBL/GenBank/DDBJ whole genome shotgun (WGS) entry which is preliminary data.</text>
</comment>
<name>A0A8J3HX66_9CHLR</name>
<dbReference type="InterPro" id="IPR027417">
    <property type="entry name" value="P-loop_NTPase"/>
</dbReference>
<dbReference type="InterPro" id="IPR000792">
    <property type="entry name" value="Tscrpt_reg_LuxR_C"/>
</dbReference>